<organism evidence="1 2">
    <name type="scientific">Hymenobacter guriensis</name>
    <dbReference type="NCBI Taxonomy" id="2793065"/>
    <lineage>
        <taxon>Bacteria</taxon>
        <taxon>Pseudomonadati</taxon>
        <taxon>Bacteroidota</taxon>
        <taxon>Cytophagia</taxon>
        <taxon>Cytophagales</taxon>
        <taxon>Hymenobacteraceae</taxon>
        <taxon>Hymenobacter</taxon>
    </lineage>
</organism>
<gene>
    <name evidence="1" type="ORF">I5L79_09380</name>
</gene>
<dbReference type="RefSeq" id="WP_196954770.1">
    <property type="nucleotide sequence ID" value="NZ_JADWYK010000004.1"/>
</dbReference>
<dbReference type="PROSITE" id="PS51257">
    <property type="entry name" value="PROKAR_LIPOPROTEIN"/>
    <property type="match status" value="1"/>
</dbReference>
<name>A0ABS0L110_9BACT</name>
<comment type="caution">
    <text evidence="1">The sequence shown here is derived from an EMBL/GenBank/DDBJ whole genome shotgun (WGS) entry which is preliminary data.</text>
</comment>
<dbReference type="EMBL" id="JADWYK010000004">
    <property type="protein sequence ID" value="MBG8553758.1"/>
    <property type="molecule type" value="Genomic_DNA"/>
</dbReference>
<keyword evidence="2" id="KW-1185">Reference proteome</keyword>
<sequence length="146" mass="16847">MKTKLFVAVMPLGLCACVYDPPQPSVQLINCSGQPATLELYFDTATYKSQWDKHQFRLFLTDNYGYSYPGPETKLVSSDTINLVQQYSIPVKSTFSISGWGDRNKPVLYRKMRIISRTDTVVYTDLEQLKKAFTRVSEFRNKLEIR</sequence>
<evidence type="ECO:0000313" key="2">
    <source>
        <dbReference type="Proteomes" id="UP000601099"/>
    </source>
</evidence>
<evidence type="ECO:0000313" key="1">
    <source>
        <dbReference type="EMBL" id="MBG8553758.1"/>
    </source>
</evidence>
<accession>A0ABS0L110</accession>
<proteinExistence type="predicted"/>
<dbReference type="Proteomes" id="UP000601099">
    <property type="component" value="Unassembled WGS sequence"/>
</dbReference>
<protein>
    <submittedName>
        <fullName evidence="1">Uncharacterized protein</fullName>
    </submittedName>
</protein>
<reference evidence="1 2" key="1">
    <citation type="submission" date="2020-11" db="EMBL/GenBank/DDBJ databases">
        <title>Hymenobacter sp.</title>
        <authorList>
            <person name="Kim M.K."/>
        </authorList>
    </citation>
    <scope>NUCLEOTIDE SEQUENCE [LARGE SCALE GENOMIC DNA]</scope>
    <source>
        <strain evidence="1 2">BT594</strain>
    </source>
</reference>